<organism evidence="5 6">
    <name type="scientific">Hyalella azteca</name>
    <name type="common">Amphipod</name>
    <dbReference type="NCBI Taxonomy" id="294128"/>
    <lineage>
        <taxon>Eukaryota</taxon>
        <taxon>Metazoa</taxon>
        <taxon>Ecdysozoa</taxon>
        <taxon>Arthropoda</taxon>
        <taxon>Crustacea</taxon>
        <taxon>Multicrustacea</taxon>
        <taxon>Malacostraca</taxon>
        <taxon>Eumalacostraca</taxon>
        <taxon>Peracarida</taxon>
        <taxon>Amphipoda</taxon>
        <taxon>Senticaudata</taxon>
        <taxon>Talitrida</taxon>
        <taxon>Talitroidea</taxon>
        <taxon>Hyalellidae</taxon>
        <taxon>Hyalella</taxon>
    </lineage>
</organism>
<proteinExistence type="predicted"/>
<dbReference type="OrthoDB" id="41200at2759"/>
<sequence length="537" mass="59263">MAMFDRRRENKQTFDESRNLNVTIRDCNNVDGHIEYKIEIWRSPEPEVRYGLTYRYSQFAQLNASLRAPNVTLPVLPPKKFFGNTDKSFVNDRKVALQNYMDELTKHPILRHHQALKNFLDPSNFCNAHHENGTMSVAAVLRSGGRLELGSPLTGIGWRYHKQYFHVSQVNSGSAGGAEASSAVSSSSSSPELTSAALAHTLHVAPPKASLMLWWCPYGIDSSMHLRDVHGTLTALVQCQHPYLATTLSSVATETGVCVTMPYYPQGSLRDLLYGSRPDNSFVVKYASNRSTSAAVTGVSIRSAAVYGRQILTALNFLHHFISCNVHLGNVVVVEGVCRLMGTENLVLGLPHPLRNLFTHVKSLNSIQAIDVYCFGHLLYEVVMRRSLTTPTCELLPAECPALCRSVLESIFSPEAAKNGMPTIEGLLTHPFFNEIPLHSHGRASLHLPANVKQALLATHQTMLSRLLADQKKVRLQKRIQKAEALLAQQSYRFTHRNKEAKKTGTKSAGATPPSSTITSPGTSSQGASQDNLSQPR</sequence>
<dbReference type="SMART" id="SM00312">
    <property type="entry name" value="PX"/>
    <property type="match status" value="1"/>
</dbReference>
<feature type="compositionally biased region" description="Polar residues" evidence="3">
    <location>
        <begin position="526"/>
        <end position="537"/>
    </location>
</feature>
<dbReference type="GO" id="GO:0008333">
    <property type="term" value="P:endosome to lysosome transport"/>
    <property type="evidence" value="ECO:0007669"/>
    <property type="project" value="TreeGrafter"/>
</dbReference>
<dbReference type="GO" id="GO:0005769">
    <property type="term" value="C:early endosome"/>
    <property type="evidence" value="ECO:0007669"/>
    <property type="project" value="TreeGrafter"/>
</dbReference>
<evidence type="ECO:0000256" key="1">
    <source>
        <dbReference type="ARBA" id="ARBA00004496"/>
    </source>
</evidence>
<dbReference type="SUPFAM" id="SSF64268">
    <property type="entry name" value="PX domain"/>
    <property type="match status" value="1"/>
</dbReference>
<name>A0A8B7PIN0_HYAAZ</name>
<dbReference type="InterPro" id="IPR036871">
    <property type="entry name" value="PX_dom_sf"/>
</dbReference>
<evidence type="ECO:0000313" key="5">
    <source>
        <dbReference type="Proteomes" id="UP000694843"/>
    </source>
</evidence>
<feature type="region of interest" description="Disordered" evidence="3">
    <location>
        <begin position="495"/>
        <end position="537"/>
    </location>
</feature>
<evidence type="ECO:0000259" key="4">
    <source>
        <dbReference type="PROSITE" id="PS50195"/>
    </source>
</evidence>
<dbReference type="Pfam" id="PF00787">
    <property type="entry name" value="PX"/>
    <property type="match status" value="1"/>
</dbReference>
<dbReference type="GO" id="GO:0006622">
    <property type="term" value="P:protein targeting to lysosome"/>
    <property type="evidence" value="ECO:0007669"/>
    <property type="project" value="TreeGrafter"/>
</dbReference>
<dbReference type="InterPro" id="IPR011009">
    <property type="entry name" value="Kinase-like_dom_sf"/>
</dbReference>
<feature type="domain" description="PX" evidence="4">
    <location>
        <begin position="14"/>
        <end position="126"/>
    </location>
</feature>
<evidence type="ECO:0000256" key="2">
    <source>
        <dbReference type="ARBA" id="ARBA00022490"/>
    </source>
</evidence>
<dbReference type="SUPFAM" id="SSF56112">
    <property type="entry name" value="Protein kinase-like (PK-like)"/>
    <property type="match status" value="1"/>
</dbReference>
<dbReference type="GO" id="GO:0035091">
    <property type="term" value="F:phosphatidylinositol binding"/>
    <property type="evidence" value="ECO:0007669"/>
    <property type="project" value="InterPro"/>
</dbReference>
<gene>
    <name evidence="6" type="primary">LOC108680801</name>
</gene>
<dbReference type="Gene3D" id="1.10.510.10">
    <property type="entry name" value="Transferase(Phosphotransferase) domain 1"/>
    <property type="match status" value="1"/>
</dbReference>
<keyword evidence="5" id="KW-1185">Reference proteome</keyword>
<reference evidence="6" key="1">
    <citation type="submission" date="2025-08" db="UniProtKB">
        <authorList>
            <consortium name="RefSeq"/>
        </authorList>
    </citation>
    <scope>IDENTIFICATION</scope>
    <source>
        <tissue evidence="6">Whole organism</tissue>
    </source>
</reference>
<keyword evidence="2" id="KW-0963">Cytoplasm</keyword>
<dbReference type="OMA" id="FTQYAST"/>
<dbReference type="GO" id="GO:0043271">
    <property type="term" value="P:negative regulation of monoatomic ion transport"/>
    <property type="evidence" value="ECO:0007669"/>
    <property type="project" value="TreeGrafter"/>
</dbReference>
<dbReference type="Proteomes" id="UP000694843">
    <property type="component" value="Unplaced"/>
</dbReference>
<dbReference type="Gene3D" id="3.30.1520.10">
    <property type="entry name" value="Phox-like domain"/>
    <property type="match status" value="1"/>
</dbReference>
<dbReference type="InterPro" id="IPR001683">
    <property type="entry name" value="PX_dom"/>
</dbReference>
<dbReference type="InterPro" id="IPR051837">
    <property type="entry name" value="SortingNexin/PXDomain-PKLike"/>
</dbReference>
<evidence type="ECO:0000313" key="6">
    <source>
        <dbReference type="RefSeq" id="XP_018025196.1"/>
    </source>
</evidence>
<feature type="compositionally biased region" description="Low complexity" evidence="3">
    <location>
        <begin position="508"/>
        <end position="525"/>
    </location>
</feature>
<protein>
    <submittedName>
        <fullName evidence="6">PX domain-containing protein kinase-like protein</fullName>
    </submittedName>
</protein>
<dbReference type="GeneID" id="108680801"/>
<dbReference type="GO" id="GO:0005886">
    <property type="term" value="C:plasma membrane"/>
    <property type="evidence" value="ECO:0007669"/>
    <property type="project" value="TreeGrafter"/>
</dbReference>
<dbReference type="GO" id="GO:0005770">
    <property type="term" value="C:late endosome"/>
    <property type="evidence" value="ECO:0007669"/>
    <property type="project" value="TreeGrafter"/>
</dbReference>
<dbReference type="PROSITE" id="PS50195">
    <property type="entry name" value="PX"/>
    <property type="match status" value="1"/>
</dbReference>
<dbReference type="GO" id="GO:0045022">
    <property type="term" value="P:early endosome to late endosome transport"/>
    <property type="evidence" value="ECO:0007669"/>
    <property type="project" value="TreeGrafter"/>
</dbReference>
<dbReference type="PANTHER" id="PTHR22999:SF40">
    <property type="entry name" value="PX DOMAIN-CONTAINING PROTEIN KINASE-LIKE PROTEIN"/>
    <property type="match status" value="1"/>
</dbReference>
<evidence type="ECO:0000256" key="3">
    <source>
        <dbReference type="SAM" id="MobiDB-lite"/>
    </source>
</evidence>
<dbReference type="PANTHER" id="PTHR22999">
    <property type="entry name" value="PX SERINE/THREONINE KINASE PXK"/>
    <property type="match status" value="1"/>
</dbReference>
<dbReference type="KEGG" id="hazt:108680801"/>
<dbReference type="AlphaFoldDB" id="A0A8B7PIN0"/>
<dbReference type="RefSeq" id="XP_018025196.1">
    <property type="nucleotide sequence ID" value="XM_018169707.2"/>
</dbReference>
<comment type="subcellular location">
    <subcellularLocation>
        <location evidence="1">Cytoplasm</location>
    </subcellularLocation>
</comment>
<accession>A0A8B7PIN0</accession>